<evidence type="ECO:0000313" key="11">
    <source>
        <dbReference type="Proteomes" id="UP000188298"/>
    </source>
</evidence>
<dbReference type="PANTHER" id="PTHR34719">
    <property type="entry name" value="NICKEL-RESPONSIVE REGULATOR"/>
    <property type="match status" value="1"/>
</dbReference>
<dbReference type="InterPro" id="IPR027271">
    <property type="entry name" value="Acetolactate_synth/TF_NikR_C"/>
</dbReference>
<evidence type="ECO:0000256" key="1">
    <source>
        <dbReference type="ARBA" id="ARBA00008478"/>
    </source>
</evidence>
<evidence type="ECO:0000259" key="8">
    <source>
        <dbReference type="Pfam" id="PF01402"/>
    </source>
</evidence>
<dbReference type="GO" id="GO:0010045">
    <property type="term" value="P:response to nickel cation"/>
    <property type="evidence" value="ECO:0007669"/>
    <property type="project" value="InterPro"/>
</dbReference>
<dbReference type="InterPro" id="IPR002145">
    <property type="entry name" value="CopG"/>
</dbReference>
<evidence type="ECO:0000256" key="3">
    <source>
        <dbReference type="ARBA" id="ARBA00022723"/>
    </source>
</evidence>
<dbReference type="SUPFAM" id="SSF47598">
    <property type="entry name" value="Ribbon-helix-helix"/>
    <property type="match status" value="1"/>
</dbReference>
<dbReference type="NCBIfam" id="NF001884">
    <property type="entry name" value="PRK00630.1"/>
    <property type="match status" value="1"/>
</dbReference>
<dbReference type="NCBIfam" id="NF002815">
    <property type="entry name" value="PRK02967.1"/>
    <property type="match status" value="1"/>
</dbReference>
<keyword evidence="2 7" id="KW-0533">Nickel</keyword>
<dbReference type="SUPFAM" id="SSF55021">
    <property type="entry name" value="ACT-like"/>
    <property type="match status" value="1"/>
</dbReference>
<evidence type="ECO:0000256" key="6">
    <source>
        <dbReference type="ARBA" id="ARBA00023163"/>
    </source>
</evidence>
<dbReference type="NCBIfam" id="NF002169">
    <property type="entry name" value="PRK01002.1"/>
    <property type="match status" value="1"/>
</dbReference>
<dbReference type="AlphaFoldDB" id="A0A1Q2LJS7"/>
<gene>
    <name evidence="10" type="ORF">XJ32_08860</name>
</gene>
<feature type="domain" description="Ribbon-helix-helix protein CopG" evidence="8">
    <location>
        <begin position="18"/>
        <end position="57"/>
    </location>
</feature>
<proteinExistence type="inferred from homology"/>
<reference evidence="10 11" key="1">
    <citation type="submission" date="2017-02" db="EMBL/GenBank/DDBJ databases">
        <title>Whole genome sequencing of Helicobacter bilis strain AAQJH.</title>
        <authorList>
            <person name="Conlan S."/>
            <person name="Thomas P.J."/>
            <person name="Mullikin J."/>
            <person name="Palmore T.N."/>
            <person name="Frank K.M."/>
            <person name="Segre J.A."/>
        </authorList>
    </citation>
    <scope>NUCLEOTIDE SEQUENCE [LARGE SCALE GENOMIC DNA]</scope>
    <source>
        <strain evidence="10 11">AAQJH</strain>
    </source>
</reference>
<dbReference type="Pfam" id="PF01402">
    <property type="entry name" value="RHH_1"/>
    <property type="match status" value="1"/>
</dbReference>
<keyword evidence="3 7" id="KW-0479">Metal-binding</keyword>
<dbReference type="InterPro" id="IPR050192">
    <property type="entry name" value="CopG/NikR_regulator"/>
</dbReference>
<dbReference type="Gene3D" id="1.10.1220.10">
    <property type="entry name" value="Met repressor-like"/>
    <property type="match status" value="1"/>
</dbReference>
<evidence type="ECO:0000256" key="5">
    <source>
        <dbReference type="ARBA" id="ARBA00023125"/>
    </source>
</evidence>
<feature type="binding site" evidence="7">
    <location>
        <position position="115"/>
    </location>
    <ligand>
        <name>Ni(2+)</name>
        <dbReference type="ChEBI" id="CHEBI:49786"/>
    </ligand>
</feature>
<dbReference type="InterPro" id="IPR022988">
    <property type="entry name" value="Ni_resp_reg_NikR"/>
</dbReference>
<dbReference type="PANTHER" id="PTHR34719:SF2">
    <property type="entry name" value="NICKEL-RESPONSIVE REGULATOR"/>
    <property type="match status" value="1"/>
</dbReference>
<comment type="cofactor">
    <cofactor evidence="7">
        <name>Ni(2+)</name>
        <dbReference type="ChEBI" id="CHEBI:49786"/>
    </cofactor>
    <text evidence="7">Binds 1 nickel ion per subunit.</text>
</comment>
<name>A0A1Q2LJS7_9HELI</name>
<dbReference type="InterPro" id="IPR014864">
    <property type="entry name" value="TF_NikR_Ni-bd_C"/>
</dbReference>
<evidence type="ECO:0000256" key="7">
    <source>
        <dbReference type="HAMAP-Rule" id="MF_00476"/>
    </source>
</evidence>
<dbReference type="NCBIfam" id="NF003381">
    <property type="entry name" value="PRK04460.1"/>
    <property type="match status" value="1"/>
</dbReference>
<dbReference type="RefSeq" id="WP_077389169.1">
    <property type="nucleotide sequence ID" value="NZ_CP019645.1"/>
</dbReference>
<evidence type="ECO:0000259" key="9">
    <source>
        <dbReference type="Pfam" id="PF08753"/>
    </source>
</evidence>
<feature type="binding site" evidence="7">
    <location>
        <position position="109"/>
    </location>
    <ligand>
        <name>Ni(2+)</name>
        <dbReference type="ChEBI" id="CHEBI:49786"/>
    </ligand>
</feature>
<dbReference type="InterPro" id="IPR010985">
    <property type="entry name" value="Ribbon_hlx_hlx"/>
</dbReference>
<dbReference type="CDD" id="cd22231">
    <property type="entry name" value="RHH_NikR_HicB-like"/>
    <property type="match status" value="1"/>
</dbReference>
<feature type="binding site" evidence="7">
    <location>
        <position position="107"/>
    </location>
    <ligand>
        <name>Ni(2+)</name>
        <dbReference type="ChEBI" id="CHEBI:49786"/>
    </ligand>
</feature>
<organism evidence="10 11">
    <name type="scientific">Helicobacter bilis</name>
    <dbReference type="NCBI Taxonomy" id="37372"/>
    <lineage>
        <taxon>Bacteria</taxon>
        <taxon>Pseudomonadati</taxon>
        <taxon>Campylobacterota</taxon>
        <taxon>Epsilonproteobacteria</taxon>
        <taxon>Campylobacterales</taxon>
        <taxon>Helicobacteraceae</taxon>
        <taxon>Helicobacter</taxon>
    </lineage>
</organism>
<dbReference type="EMBL" id="CP019645">
    <property type="protein sequence ID" value="AQQ60182.1"/>
    <property type="molecule type" value="Genomic_DNA"/>
</dbReference>
<dbReference type="Pfam" id="PF08753">
    <property type="entry name" value="NikR_C"/>
    <property type="match status" value="1"/>
</dbReference>
<evidence type="ECO:0000256" key="2">
    <source>
        <dbReference type="ARBA" id="ARBA00022596"/>
    </source>
</evidence>
<dbReference type="KEGG" id="hbl:XJ32_08860"/>
<protein>
    <recommendedName>
        <fullName evidence="7">Putative nickel-responsive regulator</fullName>
    </recommendedName>
</protein>
<dbReference type="Proteomes" id="UP000188298">
    <property type="component" value="Chromosome"/>
</dbReference>
<sequence length="156" mass="17941">MRQVKSEKTQENKDSIIRFSVSLPSGLLDELDSKITQNGYTSRSELIRDMIREKLVDEKWDKGESEGTKEHLGVLVLIYDHHQRGLNQKKNEIEHNNHLVQIVCTTHVHVDHHNCLETIILKGKKEDIEKLCIEIGGLLGVKFAKLTRTASFIEQM</sequence>
<keyword evidence="6 7" id="KW-0804">Transcription</keyword>
<dbReference type="InterPro" id="IPR045865">
    <property type="entry name" value="ACT-like_dom_sf"/>
</dbReference>
<dbReference type="Gene3D" id="3.30.70.1150">
    <property type="entry name" value="ACT-like. Chain A, domain 2"/>
    <property type="match status" value="1"/>
</dbReference>
<dbReference type="InterPro" id="IPR013321">
    <property type="entry name" value="Arc_rbn_hlx_hlx"/>
</dbReference>
<evidence type="ECO:0000256" key="4">
    <source>
        <dbReference type="ARBA" id="ARBA00023015"/>
    </source>
</evidence>
<comment type="function">
    <text evidence="7">Transcriptional regulator.</text>
</comment>
<evidence type="ECO:0000313" key="10">
    <source>
        <dbReference type="EMBL" id="AQQ60182.1"/>
    </source>
</evidence>
<feature type="binding site" evidence="7">
    <location>
        <position position="95"/>
    </location>
    <ligand>
        <name>Ni(2+)</name>
        <dbReference type="ChEBI" id="CHEBI:49786"/>
    </ligand>
</feature>
<feature type="domain" description="Transcription factor NikR nickel binding C-terminal" evidence="9">
    <location>
        <begin position="73"/>
        <end position="148"/>
    </location>
</feature>
<keyword evidence="4 7" id="KW-0805">Transcription regulation</keyword>
<dbReference type="GO" id="GO:0016151">
    <property type="term" value="F:nickel cation binding"/>
    <property type="evidence" value="ECO:0007669"/>
    <property type="project" value="UniProtKB-UniRule"/>
</dbReference>
<comment type="similarity">
    <text evidence="1 7">Belongs to the transcriptional regulatory CopG/NikR family.</text>
</comment>
<dbReference type="GO" id="GO:0003677">
    <property type="term" value="F:DNA binding"/>
    <property type="evidence" value="ECO:0007669"/>
    <property type="project" value="UniProtKB-KW"/>
</dbReference>
<keyword evidence="5 7" id="KW-0238">DNA-binding</keyword>
<accession>A0A1Q2LJS7</accession>
<dbReference type="GO" id="GO:0003700">
    <property type="term" value="F:DNA-binding transcription factor activity"/>
    <property type="evidence" value="ECO:0007669"/>
    <property type="project" value="UniProtKB-UniRule"/>
</dbReference>
<dbReference type="HAMAP" id="MF_00476">
    <property type="entry name" value="NikR"/>
    <property type="match status" value="1"/>
</dbReference>